<sequence length="308" mass="33792">MAHKSASKTLVVLDVGLSGPTAGLSFKEIISRGEIITLPVEGQKATPIFSDTQFVALPDGVVYSEQTQRLYYTNMGVPPLNDGSVCSVRLDGTGAQPVLAPGQIHTPKQLALDSKNNKLYISDREGLRVMRCNLDGSALETLVQTGDFKNAQDAHDYTKWCKGPSKGNQGRIFCAPMEASGSREPVCVLDNLPEPIDLDIDEKTNTLYWTDRGEIPYGNTFNRIQLDVSGTRPAAEHPDAKTGLRHEILVQNFDEAIGLARDADTGRWFVSDMGGTVWAFEADGKNKTRIYEDKDRAFTGIVLARTWN</sequence>
<dbReference type="Proteomes" id="UP000824596">
    <property type="component" value="Unassembled WGS sequence"/>
</dbReference>
<dbReference type="OrthoDB" id="5958943at2759"/>
<dbReference type="SUPFAM" id="SSF101898">
    <property type="entry name" value="NHL repeat"/>
    <property type="match status" value="1"/>
</dbReference>
<dbReference type="GO" id="GO:0005886">
    <property type="term" value="C:plasma membrane"/>
    <property type="evidence" value="ECO:0007669"/>
    <property type="project" value="TreeGrafter"/>
</dbReference>
<evidence type="ECO:0000313" key="1">
    <source>
        <dbReference type="EMBL" id="KAH0958660.1"/>
    </source>
</evidence>
<dbReference type="InterPro" id="IPR050778">
    <property type="entry name" value="Cueball_EGF_LRP_Nidogen"/>
</dbReference>
<dbReference type="InterPro" id="IPR011042">
    <property type="entry name" value="6-blade_b-propeller_TolB-like"/>
</dbReference>
<reference evidence="1" key="1">
    <citation type="submission" date="2021-09" db="EMBL/GenBank/DDBJ databases">
        <title>A high-quality genome of the endoparasitic fungus Hirsutella rhossiliensis with a comparison of Hirsutella genomes reveals transposable elements contributing to genome size variation.</title>
        <authorList>
            <person name="Lin R."/>
            <person name="Jiao Y."/>
            <person name="Sun X."/>
            <person name="Ling J."/>
            <person name="Xie B."/>
            <person name="Cheng X."/>
        </authorList>
    </citation>
    <scope>NUCLEOTIDE SEQUENCE</scope>
    <source>
        <strain evidence="1">HR02</strain>
    </source>
</reference>
<protein>
    <submittedName>
        <fullName evidence="1">3-hydroxyacyl-CoA dehydrogenase-like protein LAM1</fullName>
    </submittedName>
</protein>
<comment type="caution">
    <text evidence="1">The sequence shown here is derived from an EMBL/GenBank/DDBJ whole genome shotgun (WGS) entry which is preliminary data.</text>
</comment>
<accession>A0A9P8MP20</accession>
<dbReference type="GeneID" id="68359476"/>
<keyword evidence="2" id="KW-1185">Reference proteome</keyword>
<evidence type="ECO:0000313" key="2">
    <source>
        <dbReference type="Proteomes" id="UP000824596"/>
    </source>
</evidence>
<dbReference type="PANTHER" id="PTHR46513">
    <property type="entry name" value="VITELLOGENIN RECEPTOR-LIKE PROTEIN-RELATED-RELATED"/>
    <property type="match status" value="1"/>
</dbReference>
<proteinExistence type="predicted"/>
<dbReference type="AlphaFoldDB" id="A0A9P8MP20"/>
<dbReference type="SMART" id="SM00135">
    <property type="entry name" value="LY"/>
    <property type="match status" value="3"/>
</dbReference>
<dbReference type="EMBL" id="JAIZPD010000015">
    <property type="protein sequence ID" value="KAH0958660.1"/>
    <property type="molecule type" value="Genomic_DNA"/>
</dbReference>
<dbReference type="RefSeq" id="XP_044716173.1">
    <property type="nucleotide sequence ID" value="XM_044868818.1"/>
</dbReference>
<dbReference type="InterPro" id="IPR000033">
    <property type="entry name" value="LDLR_classB_rpt"/>
</dbReference>
<name>A0A9P8MP20_9HYPO</name>
<dbReference type="PANTHER" id="PTHR46513:SF13">
    <property type="entry name" value="EGF-LIKE DOMAIN-CONTAINING PROTEIN"/>
    <property type="match status" value="1"/>
</dbReference>
<dbReference type="Gene3D" id="2.120.10.30">
    <property type="entry name" value="TolB, C-terminal domain"/>
    <property type="match status" value="2"/>
</dbReference>
<organism evidence="1 2">
    <name type="scientific">Hirsutella rhossiliensis</name>
    <dbReference type="NCBI Taxonomy" id="111463"/>
    <lineage>
        <taxon>Eukaryota</taxon>
        <taxon>Fungi</taxon>
        <taxon>Dikarya</taxon>
        <taxon>Ascomycota</taxon>
        <taxon>Pezizomycotina</taxon>
        <taxon>Sordariomycetes</taxon>
        <taxon>Hypocreomycetidae</taxon>
        <taxon>Hypocreales</taxon>
        <taxon>Ophiocordycipitaceae</taxon>
        <taxon>Hirsutella</taxon>
    </lineage>
</organism>
<dbReference type="GO" id="GO:0060070">
    <property type="term" value="P:canonical Wnt signaling pathway"/>
    <property type="evidence" value="ECO:0007669"/>
    <property type="project" value="TreeGrafter"/>
</dbReference>
<gene>
    <name evidence="1" type="ORF">HRG_10347</name>
</gene>